<feature type="domain" description="Reverse transcriptase" evidence="4">
    <location>
        <begin position="337"/>
        <end position="613"/>
    </location>
</feature>
<feature type="non-terminal residue" evidence="5">
    <location>
        <position position="959"/>
    </location>
</feature>
<dbReference type="InterPro" id="IPR043502">
    <property type="entry name" value="DNA/RNA_pol_sf"/>
</dbReference>
<keyword evidence="1" id="KW-0862">Zinc</keyword>
<sequence length="959" mass="108395">ECTSIGAEGIQGHHACPECGRAFTTKTGLGLHRRRAHFEVYNEAIDVTRTRPRWTEEEEYMMARLEADLTKTGSRRNINELLFERLKSRSLDSIKSHRRSPRYRELVVKLRSKPNGGDDDCRDNPDIPTSGDIPSSPQQAKRTRKEGIEKELSALVAKQPPPEFDSPRLWEIAKHYLAKETSLGNLSNALNNYVQDAFQKEATRKSRLRPRPPRRPESRRKRKRRIYAETQERFKKKQNKCARTILDGEVKAMVEDPKALLEEWRSIMESMPTGTVSAVVESVSDKDREPVDPFGIITPKEIKAAMPSQGSAPGPDGISGRSLRKVPMATLRVLLNIMQLLGRLPACLRSARTVFIPKKMGASRAADFRPITMSSVIVRLLHRVYAARILAEVKLDFRQRAFIPVDGCAENIVVLATVLEEAKRGLKPLCMASLDVAKAFDRVTLEAILRGLRRKGVAEEFVEYIKEFYVTSTTALNYGGESLLVKPTVGVRQGDPLSPLLFNLVVDEWLETCDQNIQFTGEALRVNAMAFADDIVVMATTPRGLQEQLSSLECFLAERGLHLNPAKSLSLTLLPSGKQKVVKIDTTNTYHLNGESIPKTNTASCWRYLGIRYTAMGLEKLRVDTEVRDLLARVTKAPLKPQQRLVILKFYLLPRLYHRLVLGPISAKLLKKIDALVRASVRRWLVLPHDAPLGFFHSEVQHGGLGIPCLRTIIPGLRLRRLERLCDSDSPLCRQAAAGTYVGQCMDQSRRLSEHRGTTIRTKKDHQTYWKDSLHHSADGAALKECKNAPGSMAWLGEGTTFLRGREFINLVKIAINALPSLQRLRRGRKMADVKCRAGCQSDENLGHILQKCHRTHHERIRRHDVLVRYLAKRLRDKEFEVLEEPHYSTAEGNRIPDLVVRRDGQAWILDVQVVGTRVSLDLAQEEKVAKYREDSLLTMVQGRDSEKPVVKGITLSYR</sequence>
<organism evidence="5">
    <name type="scientific">Amblyomma aureolatum</name>
    <dbReference type="NCBI Taxonomy" id="187763"/>
    <lineage>
        <taxon>Eukaryota</taxon>
        <taxon>Metazoa</taxon>
        <taxon>Ecdysozoa</taxon>
        <taxon>Arthropoda</taxon>
        <taxon>Chelicerata</taxon>
        <taxon>Arachnida</taxon>
        <taxon>Acari</taxon>
        <taxon>Parasitiformes</taxon>
        <taxon>Ixodida</taxon>
        <taxon>Ixodoidea</taxon>
        <taxon>Ixodidae</taxon>
        <taxon>Amblyomminae</taxon>
        <taxon>Amblyomma</taxon>
    </lineage>
</organism>
<evidence type="ECO:0000259" key="4">
    <source>
        <dbReference type="PROSITE" id="PS50878"/>
    </source>
</evidence>
<dbReference type="Pfam" id="PF00078">
    <property type="entry name" value="RVT_1"/>
    <property type="match status" value="1"/>
</dbReference>
<dbReference type="InterPro" id="IPR000477">
    <property type="entry name" value="RT_dom"/>
</dbReference>
<reference evidence="5" key="1">
    <citation type="journal article" date="2017" name="Front. Cell. Infect. Microbiol.">
        <title>The Distinct Transcriptional Response of the Midgut of Amblyomma sculptum and Amblyomma aureolatum Ticks to Rickettsia rickettsii Correlates to Their Differences in Susceptibility to Infection.</title>
        <authorList>
            <person name="Martins L.A."/>
            <person name="Galletti M.F.B.M."/>
            <person name="Ribeiro J.M."/>
            <person name="Fujita A."/>
            <person name="Costa F.B."/>
            <person name="Labruna M.B."/>
            <person name="Daffre S."/>
            <person name="Fogaca A.C."/>
        </authorList>
    </citation>
    <scope>NUCLEOTIDE SEQUENCE</scope>
</reference>
<feature type="compositionally biased region" description="Basic residues" evidence="2">
    <location>
        <begin position="205"/>
        <end position="225"/>
    </location>
</feature>
<keyword evidence="1" id="KW-0479">Metal-binding</keyword>
<feature type="non-terminal residue" evidence="5">
    <location>
        <position position="1"/>
    </location>
</feature>
<dbReference type="PANTHER" id="PTHR19446">
    <property type="entry name" value="REVERSE TRANSCRIPTASES"/>
    <property type="match status" value="1"/>
</dbReference>
<dbReference type="CDD" id="cd01650">
    <property type="entry name" value="RT_nLTR_like"/>
    <property type="match status" value="1"/>
</dbReference>
<keyword evidence="1" id="KW-0863">Zinc-finger</keyword>
<dbReference type="PROSITE" id="PS50157">
    <property type="entry name" value="ZINC_FINGER_C2H2_2"/>
    <property type="match status" value="1"/>
</dbReference>
<feature type="domain" description="C2H2-type" evidence="3">
    <location>
        <begin position="14"/>
        <end position="37"/>
    </location>
</feature>
<protein>
    <submittedName>
        <fullName evidence="5">Putative retrovirus-related pol polyprotein from type-2 retrotransposable element</fullName>
    </submittedName>
</protein>
<dbReference type="AlphaFoldDB" id="A0A1E1X218"/>
<dbReference type="PROSITE" id="PS00028">
    <property type="entry name" value="ZINC_FINGER_C2H2_1"/>
    <property type="match status" value="1"/>
</dbReference>
<dbReference type="EMBL" id="GFAC01005869">
    <property type="protein sequence ID" value="JAT93319.1"/>
    <property type="molecule type" value="mRNA"/>
</dbReference>
<evidence type="ECO:0000256" key="2">
    <source>
        <dbReference type="SAM" id="MobiDB-lite"/>
    </source>
</evidence>
<dbReference type="GO" id="GO:0071897">
    <property type="term" value="P:DNA biosynthetic process"/>
    <property type="evidence" value="ECO:0007669"/>
    <property type="project" value="UniProtKB-ARBA"/>
</dbReference>
<evidence type="ECO:0000313" key="5">
    <source>
        <dbReference type="EMBL" id="JAT93319.1"/>
    </source>
</evidence>
<evidence type="ECO:0000256" key="1">
    <source>
        <dbReference type="PROSITE-ProRule" id="PRU00042"/>
    </source>
</evidence>
<proteinExistence type="evidence at transcript level"/>
<accession>A0A1E1X218</accession>
<dbReference type="InterPro" id="IPR013087">
    <property type="entry name" value="Znf_C2H2_type"/>
</dbReference>
<feature type="region of interest" description="Disordered" evidence="2">
    <location>
        <begin position="201"/>
        <end position="225"/>
    </location>
</feature>
<feature type="region of interest" description="Disordered" evidence="2">
    <location>
        <begin position="111"/>
        <end position="146"/>
    </location>
</feature>
<dbReference type="GO" id="GO:0008270">
    <property type="term" value="F:zinc ion binding"/>
    <property type="evidence" value="ECO:0007669"/>
    <property type="project" value="UniProtKB-KW"/>
</dbReference>
<name>A0A1E1X218_9ACAR</name>
<dbReference type="SUPFAM" id="SSF56672">
    <property type="entry name" value="DNA/RNA polymerases"/>
    <property type="match status" value="1"/>
</dbReference>
<evidence type="ECO:0000259" key="3">
    <source>
        <dbReference type="PROSITE" id="PS50157"/>
    </source>
</evidence>
<dbReference type="PROSITE" id="PS50878">
    <property type="entry name" value="RT_POL"/>
    <property type="match status" value="1"/>
</dbReference>